<dbReference type="AlphaFoldDB" id="A0A7Z8KM62"/>
<organism evidence="8 9">
    <name type="scientific">Methanolobus vulcani</name>
    <dbReference type="NCBI Taxonomy" id="38026"/>
    <lineage>
        <taxon>Archaea</taxon>
        <taxon>Methanobacteriati</taxon>
        <taxon>Methanobacteriota</taxon>
        <taxon>Stenosarchaea group</taxon>
        <taxon>Methanomicrobia</taxon>
        <taxon>Methanosarcinales</taxon>
        <taxon>Methanosarcinaceae</taxon>
        <taxon>Methanolobus</taxon>
    </lineage>
</organism>
<evidence type="ECO:0000313" key="9">
    <source>
        <dbReference type="Proteomes" id="UP000319335"/>
    </source>
</evidence>
<feature type="transmembrane region" description="Helical" evidence="6">
    <location>
        <begin position="6"/>
        <end position="22"/>
    </location>
</feature>
<dbReference type="OrthoDB" id="100026at2157"/>
<keyword evidence="4 6" id="KW-1133">Transmembrane helix</keyword>
<evidence type="ECO:0000256" key="6">
    <source>
        <dbReference type="SAM" id="Phobius"/>
    </source>
</evidence>
<name>A0A7Z8KM62_9EURY</name>
<comment type="caution">
    <text evidence="8">The sequence shown here is derived from an EMBL/GenBank/DDBJ whole genome shotgun (WGS) entry which is preliminary data.</text>
</comment>
<dbReference type="InterPro" id="IPR027379">
    <property type="entry name" value="CLS_N"/>
</dbReference>
<dbReference type="GO" id="GO:0005886">
    <property type="term" value="C:plasma membrane"/>
    <property type="evidence" value="ECO:0007669"/>
    <property type="project" value="UniProtKB-SubCell"/>
</dbReference>
<evidence type="ECO:0000256" key="2">
    <source>
        <dbReference type="ARBA" id="ARBA00022475"/>
    </source>
</evidence>
<feature type="transmembrane region" description="Helical" evidence="6">
    <location>
        <begin position="34"/>
        <end position="54"/>
    </location>
</feature>
<proteinExistence type="predicted"/>
<dbReference type="RefSeq" id="WP_154810236.1">
    <property type="nucleotide sequence ID" value="NZ_VIAQ01000017.1"/>
</dbReference>
<feature type="domain" description="Cardiolipin synthase N-terminal" evidence="7">
    <location>
        <begin position="14"/>
        <end position="55"/>
    </location>
</feature>
<accession>A0A7Z8KM62</accession>
<dbReference type="Proteomes" id="UP000319335">
    <property type="component" value="Unassembled WGS sequence"/>
</dbReference>
<keyword evidence="5 6" id="KW-0472">Membrane</keyword>
<evidence type="ECO:0000259" key="7">
    <source>
        <dbReference type="Pfam" id="PF13396"/>
    </source>
</evidence>
<evidence type="ECO:0000256" key="3">
    <source>
        <dbReference type="ARBA" id="ARBA00022692"/>
    </source>
</evidence>
<reference evidence="8 9" key="1">
    <citation type="submission" date="2019-06" db="EMBL/GenBank/DDBJ databases">
        <title>Draft genome sequence of Methanolobus vulcani B1d.</title>
        <authorList>
            <person name="Creighbaum A.J."/>
            <person name="Ticak T."/>
            <person name="Hariraju D."/>
            <person name="Arivett B.A."/>
            <person name="Ferguson D.J.Jr."/>
        </authorList>
    </citation>
    <scope>NUCLEOTIDE SEQUENCE [LARGE SCALE GENOMIC DNA]</scope>
    <source>
        <strain evidence="8 9">B1d</strain>
    </source>
</reference>
<evidence type="ECO:0000256" key="5">
    <source>
        <dbReference type="ARBA" id="ARBA00023136"/>
    </source>
</evidence>
<keyword evidence="9" id="KW-1185">Reference proteome</keyword>
<gene>
    <name evidence="8" type="ORF">FKV42_10600</name>
</gene>
<protein>
    <recommendedName>
        <fullName evidence="7">Cardiolipin synthase N-terminal domain-containing protein</fullName>
    </recommendedName>
</protein>
<keyword evidence="2" id="KW-1003">Cell membrane</keyword>
<sequence>MLEAIWGLIVLISVIWVIYDVVTQNKGLTSVMKVVWILAALIFGILGAIAYYFLGKK</sequence>
<dbReference type="EMBL" id="VIAQ01000017">
    <property type="protein sequence ID" value="TQD24380.1"/>
    <property type="molecule type" value="Genomic_DNA"/>
</dbReference>
<evidence type="ECO:0000256" key="4">
    <source>
        <dbReference type="ARBA" id="ARBA00022989"/>
    </source>
</evidence>
<keyword evidence="3 6" id="KW-0812">Transmembrane</keyword>
<comment type="subcellular location">
    <subcellularLocation>
        <location evidence="1">Cell membrane</location>
        <topology evidence="1">Multi-pass membrane protein</topology>
    </subcellularLocation>
</comment>
<dbReference type="Pfam" id="PF13396">
    <property type="entry name" value="PLDc_N"/>
    <property type="match status" value="1"/>
</dbReference>
<evidence type="ECO:0000313" key="8">
    <source>
        <dbReference type="EMBL" id="TQD24380.1"/>
    </source>
</evidence>
<evidence type="ECO:0000256" key="1">
    <source>
        <dbReference type="ARBA" id="ARBA00004651"/>
    </source>
</evidence>